<gene>
    <name evidence="1" type="ORF">L485_00900</name>
</gene>
<dbReference type="Proteomes" id="UP000015524">
    <property type="component" value="Unassembled WGS sequence"/>
</dbReference>
<evidence type="ECO:0000313" key="2">
    <source>
        <dbReference type="Proteomes" id="UP000015524"/>
    </source>
</evidence>
<comment type="caution">
    <text evidence="1">The sequence shown here is derived from an EMBL/GenBank/DDBJ whole genome shotgun (WGS) entry which is preliminary data.</text>
</comment>
<dbReference type="PATRIC" id="fig|1114964.8.peg.1813"/>
<name>T0H2B5_9SPHN</name>
<proteinExistence type="predicted"/>
<keyword evidence="2" id="KW-1185">Reference proteome</keyword>
<organism evidence="1 2">
    <name type="scientific">Sphingobium baderi LL03</name>
    <dbReference type="NCBI Taxonomy" id="1114964"/>
    <lineage>
        <taxon>Bacteria</taxon>
        <taxon>Pseudomonadati</taxon>
        <taxon>Pseudomonadota</taxon>
        <taxon>Alphaproteobacteria</taxon>
        <taxon>Sphingomonadales</taxon>
        <taxon>Sphingomonadaceae</taxon>
        <taxon>Sphingobium</taxon>
    </lineage>
</organism>
<sequence length="58" mass="6471">MNTETALKEAGRKARPNITAREREEIVKMLRALPIAEVKARTRRSYGTLCKIAEASGL</sequence>
<accession>T0H2B5</accession>
<dbReference type="EMBL" id="ATIB01000017">
    <property type="protein sequence ID" value="EQB06218.1"/>
    <property type="molecule type" value="Genomic_DNA"/>
</dbReference>
<dbReference type="RefSeq" id="WP_021243205.1">
    <property type="nucleotide sequence ID" value="NZ_ATIB01000017.1"/>
</dbReference>
<evidence type="ECO:0000313" key="1">
    <source>
        <dbReference type="EMBL" id="EQB06218.1"/>
    </source>
</evidence>
<protein>
    <recommendedName>
        <fullName evidence="3">Transposase</fullName>
    </recommendedName>
</protein>
<dbReference type="AlphaFoldDB" id="T0H2B5"/>
<reference evidence="1 2" key="1">
    <citation type="journal article" date="2013" name="Genome Announc.">
        <title>Draft Genome Sequence of a Hexachlorocyclohexane-Degrading Bacterium, Sphingobium baderi Strain LL03T.</title>
        <authorList>
            <person name="Kaur J."/>
            <person name="Verma H."/>
            <person name="Tripathi C."/>
            <person name="Khurana J.P."/>
            <person name="Lal R."/>
        </authorList>
    </citation>
    <scope>NUCLEOTIDE SEQUENCE [LARGE SCALE GENOMIC DNA]</scope>
    <source>
        <strain evidence="1 2">LL03</strain>
    </source>
</reference>
<evidence type="ECO:0008006" key="3">
    <source>
        <dbReference type="Google" id="ProtNLM"/>
    </source>
</evidence>